<dbReference type="GO" id="GO:0016787">
    <property type="term" value="F:hydrolase activity"/>
    <property type="evidence" value="ECO:0007669"/>
    <property type="project" value="UniProtKB-KW"/>
</dbReference>
<proteinExistence type="predicted"/>
<dbReference type="GO" id="GO:0004519">
    <property type="term" value="F:endonuclease activity"/>
    <property type="evidence" value="ECO:0007669"/>
    <property type="project" value="UniProtKB-KW"/>
</dbReference>
<dbReference type="InterPro" id="IPR041577">
    <property type="entry name" value="RT_RNaseH_2"/>
</dbReference>
<dbReference type="InterPro" id="IPR043502">
    <property type="entry name" value="DNA/RNA_pol_sf"/>
</dbReference>
<dbReference type="Gramene" id="Pp3c1_31420V3.1">
    <property type="protein sequence ID" value="Pp3c1_31420V3.1"/>
    <property type="gene ID" value="Pp3c1_31420"/>
</dbReference>
<dbReference type="EMBL" id="ABEU02000001">
    <property type="protein sequence ID" value="PNR63011.1"/>
    <property type="molecule type" value="Genomic_DNA"/>
</dbReference>
<reference evidence="2 4" key="1">
    <citation type="journal article" date="2008" name="Science">
        <title>The Physcomitrella genome reveals evolutionary insights into the conquest of land by plants.</title>
        <authorList>
            <person name="Rensing S."/>
            <person name="Lang D."/>
            <person name="Zimmer A."/>
            <person name="Terry A."/>
            <person name="Salamov A."/>
            <person name="Shapiro H."/>
            <person name="Nishiyama T."/>
            <person name="Perroud P.-F."/>
            <person name="Lindquist E."/>
            <person name="Kamisugi Y."/>
            <person name="Tanahashi T."/>
            <person name="Sakakibara K."/>
            <person name="Fujita T."/>
            <person name="Oishi K."/>
            <person name="Shin-I T."/>
            <person name="Kuroki Y."/>
            <person name="Toyoda A."/>
            <person name="Suzuki Y."/>
            <person name="Hashimoto A."/>
            <person name="Yamaguchi K."/>
            <person name="Sugano A."/>
            <person name="Kohara Y."/>
            <person name="Fujiyama A."/>
            <person name="Anterola A."/>
            <person name="Aoki S."/>
            <person name="Ashton N."/>
            <person name="Barbazuk W.B."/>
            <person name="Barker E."/>
            <person name="Bennetzen J."/>
            <person name="Bezanilla M."/>
            <person name="Blankenship R."/>
            <person name="Cho S.H."/>
            <person name="Dutcher S."/>
            <person name="Estelle M."/>
            <person name="Fawcett J.A."/>
            <person name="Gundlach H."/>
            <person name="Hanada K."/>
            <person name="Heyl A."/>
            <person name="Hicks K.A."/>
            <person name="Hugh J."/>
            <person name="Lohr M."/>
            <person name="Mayer K."/>
            <person name="Melkozernov A."/>
            <person name="Murata T."/>
            <person name="Nelson D."/>
            <person name="Pils B."/>
            <person name="Prigge M."/>
            <person name="Reiss B."/>
            <person name="Renner T."/>
            <person name="Rombauts S."/>
            <person name="Rushton P."/>
            <person name="Sanderfoot A."/>
            <person name="Schween G."/>
            <person name="Shiu S.-H."/>
            <person name="Stueber K."/>
            <person name="Theodoulou F.L."/>
            <person name="Tu H."/>
            <person name="Van de Peer Y."/>
            <person name="Verrier P.J."/>
            <person name="Waters E."/>
            <person name="Wood A."/>
            <person name="Yang L."/>
            <person name="Cove D."/>
            <person name="Cuming A."/>
            <person name="Hasebe M."/>
            <person name="Lucas S."/>
            <person name="Mishler D.B."/>
            <person name="Reski R."/>
            <person name="Grigoriev I."/>
            <person name="Quatrano R.S."/>
            <person name="Boore J.L."/>
        </authorList>
    </citation>
    <scope>NUCLEOTIDE SEQUENCE [LARGE SCALE GENOMIC DNA]</scope>
    <source>
        <strain evidence="3 4">cv. Gransden 2004</strain>
    </source>
</reference>
<evidence type="ECO:0000259" key="1">
    <source>
        <dbReference type="Pfam" id="PF17919"/>
    </source>
</evidence>
<organism evidence="2">
    <name type="scientific">Physcomitrium patens</name>
    <name type="common">Spreading-leaved earth moss</name>
    <name type="synonym">Physcomitrella patens</name>
    <dbReference type="NCBI Taxonomy" id="3218"/>
    <lineage>
        <taxon>Eukaryota</taxon>
        <taxon>Viridiplantae</taxon>
        <taxon>Streptophyta</taxon>
        <taxon>Embryophyta</taxon>
        <taxon>Bryophyta</taxon>
        <taxon>Bryophytina</taxon>
        <taxon>Bryopsida</taxon>
        <taxon>Funariidae</taxon>
        <taxon>Funariales</taxon>
        <taxon>Funariaceae</taxon>
        <taxon>Physcomitrium</taxon>
    </lineage>
</organism>
<dbReference type="SUPFAM" id="SSF56672">
    <property type="entry name" value="DNA/RNA polymerases"/>
    <property type="match status" value="1"/>
</dbReference>
<reference evidence="3" key="3">
    <citation type="submission" date="2020-12" db="UniProtKB">
        <authorList>
            <consortium name="EnsemblPlants"/>
        </authorList>
    </citation>
    <scope>IDENTIFICATION</scope>
</reference>
<protein>
    <recommendedName>
        <fullName evidence="1">Reverse transcriptase/retrotransposon-derived protein RNase H-like domain-containing protein</fullName>
    </recommendedName>
</protein>
<evidence type="ECO:0000313" key="4">
    <source>
        <dbReference type="Proteomes" id="UP000006727"/>
    </source>
</evidence>
<dbReference type="GO" id="GO:0003964">
    <property type="term" value="F:RNA-directed DNA polymerase activity"/>
    <property type="evidence" value="ECO:0007669"/>
    <property type="project" value="UniProtKB-KW"/>
</dbReference>
<sequence length="85" mass="9545">MKNYMYLDDDGGYQILFGLLFNRCYIDDVVIFNSSPQDHNIIGLGVVLIQKDDIREKYVIAFASKSNNNVESNYSSSEGEALAIA</sequence>
<dbReference type="InParanoid" id="A0A2K1LAF8"/>
<dbReference type="Pfam" id="PF17919">
    <property type="entry name" value="RT_RNaseH_2"/>
    <property type="match status" value="1"/>
</dbReference>
<accession>A0A2K1LAF8</accession>
<reference evidence="2 4" key="2">
    <citation type="journal article" date="2018" name="Plant J.">
        <title>The Physcomitrella patens chromosome-scale assembly reveals moss genome structure and evolution.</title>
        <authorList>
            <person name="Lang D."/>
            <person name="Ullrich K.K."/>
            <person name="Murat F."/>
            <person name="Fuchs J."/>
            <person name="Jenkins J."/>
            <person name="Haas F.B."/>
            <person name="Piednoel M."/>
            <person name="Gundlach H."/>
            <person name="Van Bel M."/>
            <person name="Meyberg R."/>
            <person name="Vives C."/>
            <person name="Morata J."/>
            <person name="Symeonidi A."/>
            <person name="Hiss M."/>
            <person name="Muchero W."/>
            <person name="Kamisugi Y."/>
            <person name="Saleh O."/>
            <person name="Blanc G."/>
            <person name="Decker E.L."/>
            <person name="van Gessel N."/>
            <person name="Grimwood J."/>
            <person name="Hayes R.D."/>
            <person name="Graham S.W."/>
            <person name="Gunter L.E."/>
            <person name="McDaniel S.F."/>
            <person name="Hoernstein S.N.W."/>
            <person name="Larsson A."/>
            <person name="Li F.W."/>
            <person name="Perroud P.F."/>
            <person name="Phillips J."/>
            <person name="Ranjan P."/>
            <person name="Rokshar D.S."/>
            <person name="Rothfels C.J."/>
            <person name="Schneider L."/>
            <person name="Shu S."/>
            <person name="Stevenson D.W."/>
            <person name="Thummler F."/>
            <person name="Tillich M."/>
            <person name="Villarreal Aguilar J.C."/>
            <person name="Widiez T."/>
            <person name="Wong G.K."/>
            <person name="Wymore A."/>
            <person name="Zhang Y."/>
            <person name="Zimmer A.D."/>
            <person name="Quatrano R.S."/>
            <person name="Mayer K.F.X."/>
            <person name="Goodstein D."/>
            <person name="Casacuberta J.M."/>
            <person name="Vandepoele K."/>
            <person name="Reski R."/>
            <person name="Cuming A.C."/>
            <person name="Tuskan G.A."/>
            <person name="Maumus F."/>
            <person name="Salse J."/>
            <person name="Schmutz J."/>
            <person name="Rensing S.A."/>
        </authorList>
    </citation>
    <scope>NUCLEOTIDE SEQUENCE [LARGE SCALE GENOMIC DNA]</scope>
    <source>
        <strain evidence="3 4">cv. Gransden 2004</strain>
    </source>
</reference>
<dbReference type="AlphaFoldDB" id="A0A2K1LAF8"/>
<evidence type="ECO:0000313" key="2">
    <source>
        <dbReference type="EMBL" id="PNR63011.1"/>
    </source>
</evidence>
<gene>
    <name evidence="2" type="ORF">PHYPA_001436</name>
</gene>
<name>A0A2K1LAF8_PHYPA</name>
<dbReference type="Proteomes" id="UP000006727">
    <property type="component" value="Chromosome 1"/>
</dbReference>
<dbReference type="EnsemblPlants" id="Pp3c1_31420V3.1">
    <property type="protein sequence ID" value="Pp3c1_31420V3.1"/>
    <property type="gene ID" value="Pp3c1_31420"/>
</dbReference>
<evidence type="ECO:0000313" key="3">
    <source>
        <dbReference type="EnsemblPlants" id="Pp3c1_31420V3.1"/>
    </source>
</evidence>
<feature type="domain" description="Reverse transcriptase/retrotransposon-derived protein RNase H-like" evidence="1">
    <location>
        <begin position="42"/>
        <end position="84"/>
    </location>
</feature>
<keyword evidence="4" id="KW-1185">Reference proteome</keyword>